<dbReference type="PANTHER" id="PTHR46190:SF1">
    <property type="entry name" value="SI:CH211-201H21.5"/>
    <property type="match status" value="1"/>
</dbReference>
<dbReference type="AlphaFoldDB" id="A0A833WE55"/>
<sequence length="322" mass="36373">MTGTKVVIDCDAGIDDALALIILIAAHKQKKIEIKAITCVNGNTSVDNVVKNVFRTLDVCKATDIPVFQGAYAPLLCIKNAVQDYYHGNDGFGDVYDTKIDTSKLEQEHAVYALNKIVSECPNEVNVLCMGPLTNIALVVKMYPKFMDNVKQFYIMGGNTTAQGNITPQAEFNFYMDPESVHIVLNNNKKRLWLLPWETCLKSRISHEWRRDILGQMDKPCIQLMNDIEYACQKKRKKQFPTYIMCDAILAGILLRPEIAQNVVSYHADVELNGNRTRGQVVLDHLLSNEPNVLLIQDFDSEIFKELLIFSVNNLDNNTINI</sequence>
<dbReference type="InterPro" id="IPR052775">
    <property type="entry name" value="IUN_hydrolase"/>
</dbReference>
<evidence type="ECO:0000313" key="3">
    <source>
        <dbReference type="EMBL" id="KAF3429058.1"/>
    </source>
</evidence>
<gene>
    <name evidence="3" type="ORF">E2986_01644</name>
</gene>
<feature type="domain" description="Inosine/uridine-preferring nucleoside hydrolase" evidence="2">
    <location>
        <begin position="6"/>
        <end position="305"/>
    </location>
</feature>
<dbReference type="Pfam" id="PF01156">
    <property type="entry name" value="IU_nuc_hydro"/>
    <property type="match status" value="1"/>
</dbReference>
<dbReference type="PANTHER" id="PTHR46190">
    <property type="entry name" value="SI:CH211-201H21.5-RELATED"/>
    <property type="match status" value="1"/>
</dbReference>
<evidence type="ECO:0000313" key="4">
    <source>
        <dbReference type="Proteomes" id="UP000655588"/>
    </source>
</evidence>
<reference evidence="3" key="1">
    <citation type="submission" date="2019-11" db="EMBL/GenBank/DDBJ databases">
        <title>The nuclear and mitochondrial genomes of Frieseomelitta varia - a highly eusocial stingless bee (Meliponini) with a permanently sterile worker caste.</title>
        <authorList>
            <person name="Freitas F.C.P."/>
            <person name="Lourenco A.P."/>
            <person name="Nunes F.M.F."/>
            <person name="Paschoal A.R."/>
            <person name="Abreu F.C.P."/>
            <person name="Barbin F.O."/>
            <person name="Bataglia L."/>
            <person name="Cardoso-Junior C.A.M."/>
            <person name="Cervoni M.S."/>
            <person name="Silva S.R."/>
            <person name="Dalarmi F."/>
            <person name="Del Lama M.A."/>
            <person name="Depintor T.S."/>
            <person name="Ferreira K.M."/>
            <person name="Goria P.S."/>
            <person name="Jaskot M.C."/>
            <person name="Lago D.C."/>
            <person name="Luna-Lucena D."/>
            <person name="Moda L.M."/>
            <person name="Nascimento L."/>
            <person name="Pedrino M."/>
            <person name="Rabico F.O."/>
            <person name="Sanches F.C."/>
            <person name="Santos D.E."/>
            <person name="Santos C.G."/>
            <person name="Vieira J."/>
            <person name="Lopes T.F."/>
            <person name="Barchuk A.R."/>
            <person name="Hartfelder K."/>
            <person name="Simoes Z.L.P."/>
            <person name="Bitondi M.M.G."/>
            <person name="Pinheiro D.G."/>
        </authorList>
    </citation>
    <scope>NUCLEOTIDE SEQUENCE</scope>
    <source>
        <strain evidence="3">USP_RPSP 00005682</strain>
        <tissue evidence="3">Whole individual</tissue>
    </source>
</reference>
<organism evidence="3 4">
    <name type="scientific">Frieseomelitta varia</name>
    <dbReference type="NCBI Taxonomy" id="561572"/>
    <lineage>
        <taxon>Eukaryota</taxon>
        <taxon>Metazoa</taxon>
        <taxon>Ecdysozoa</taxon>
        <taxon>Arthropoda</taxon>
        <taxon>Hexapoda</taxon>
        <taxon>Insecta</taxon>
        <taxon>Pterygota</taxon>
        <taxon>Neoptera</taxon>
        <taxon>Endopterygota</taxon>
        <taxon>Hymenoptera</taxon>
        <taxon>Apocrita</taxon>
        <taxon>Aculeata</taxon>
        <taxon>Apoidea</taxon>
        <taxon>Anthophila</taxon>
        <taxon>Apidae</taxon>
        <taxon>Frieseomelitta</taxon>
    </lineage>
</organism>
<dbReference type="GO" id="GO:0016799">
    <property type="term" value="F:hydrolase activity, hydrolyzing N-glycosyl compounds"/>
    <property type="evidence" value="ECO:0007669"/>
    <property type="project" value="InterPro"/>
</dbReference>
<dbReference type="EMBL" id="WNWW01000182">
    <property type="protein sequence ID" value="KAF3429058.1"/>
    <property type="molecule type" value="Genomic_DNA"/>
</dbReference>
<comment type="caution">
    <text evidence="3">The sequence shown here is derived from an EMBL/GenBank/DDBJ whole genome shotgun (WGS) entry which is preliminary data.</text>
</comment>
<dbReference type="SUPFAM" id="SSF53590">
    <property type="entry name" value="Nucleoside hydrolase"/>
    <property type="match status" value="1"/>
</dbReference>
<dbReference type="Gene3D" id="3.90.245.10">
    <property type="entry name" value="Ribonucleoside hydrolase-like"/>
    <property type="match status" value="1"/>
</dbReference>
<evidence type="ECO:0000259" key="2">
    <source>
        <dbReference type="Pfam" id="PF01156"/>
    </source>
</evidence>
<protein>
    <recommendedName>
        <fullName evidence="2">Inosine/uridine-preferring nucleoside hydrolase domain-containing protein</fullName>
    </recommendedName>
</protein>
<dbReference type="InterPro" id="IPR036452">
    <property type="entry name" value="Ribo_hydro-like"/>
</dbReference>
<proteinExistence type="inferred from homology"/>
<keyword evidence="4" id="KW-1185">Reference proteome</keyword>
<name>A0A833WE55_9HYME</name>
<accession>A0A833WE55</accession>
<evidence type="ECO:0000256" key="1">
    <source>
        <dbReference type="ARBA" id="ARBA00009176"/>
    </source>
</evidence>
<dbReference type="Proteomes" id="UP000655588">
    <property type="component" value="Unassembled WGS sequence"/>
</dbReference>
<dbReference type="InterPro" id="IPR001910">
    <property type="entry name" value="Inosine/uridine_hydrolase_dom"/>
</dbReference>
<comment type="similarity">
    <text evidence="1">Belongs to the IUNH family.</text>
</comment>
<dbReference type="OrthoDB" id="432381at2759"/>